<reference evidence="1" key="2">
    <citation type="submission" date="2025-08" db="UniProtKB">
        <authorList>
            <consortium name="Ensembl"/>
        </authorList>
    </citation>
    <scope>IDENTIFICATION</scope>
</reference>
<reference evidence="1" key="3">
    <citation type="submission" date="2025-09" db="UniProtKB">
        <authorList>
            <consortium name="Ensembl"/>
        </authorList>
    </citation>
    <scope>IDENTIFICATION</scope>
</reference>
<protein>
    <submittedName>
        <fullName evidence="1">Uncharacterized protein</fullName>
    </submittedName>
</protein>
<accession>A0A803T0B8</accession>
<reference evidence="1 2" key="1">
    <citation type="submission" date="2009-12" db="EMBL/GenBank/DDBJ databases">
        <title>The Genome Sequence of Anolis carolinensis (Green Anole Lizard).</title>
        <authorList>
            <consortium name="The Genome Sequencing Platform"/>
            <person name="Di Palma F."/>
            <person name="Alfoldi J."/>
            <person name="Heiman D."/>
            <person name="Young S."/>
            <person name="Grabherr M."/>
            <person name="Johnson J."/>
            <person name="Lander E.S."/>
            <person name="Lindblad-Toh K."/>
        </authorList>
    </citation>
    <scope>NUCLEOTIDE SEQUENCE [LARGE SCALE GENOMIC DNA]</scope>
    <source>
        <strain evidence="1 2">JBL SC #1</strain>
    </source>
</reference>
<evidence type="ECO:0000313" key="1">
    <source>
        <dbReference type="Ensembl" id="ENSACAP00000028658.1"/>
    </source>
</evidence>
<proteinExistence type="predicted"/>
<evidence type="ECO:0000313" key="2">
    <source>
        <dbReference type="Proteomes" id="UP000001646"/>
    </source>
</evidence>
<dbReference type="Ensembl" id="ENSACAT00000048761.1">
    <property type="protein sequence ID" value="ENSACAP00000028658.1"/>
    <property type="gene ID" value="ENSACAG00000040452.1"/>
</dbReference>
<dbReference type="InParanoid" id="A0A803T0B8"/>
<keyword evidence="2" id="KW-1185">Reference proteome</keyword>
<name>A0A803T0B8_ANOCA</name>
<organism evidence="1 2">
    <name type="scientific">Anolis carolinensis</name>
    <name type="common">Green anole</name>
    <name type="synonym">American chameleon</name>
    <dbReference type="NCBI Taxonomy" id="28377"/>
    <lineage>
        <taxon>Eukaryota</taxon>
        <taxon>Metazoa</taxon>
        <taxon>Chordata</taxon>
        <taxon>Craniata</taxon>
        <taxon>Vertebrata</taxon>
        <taxon>Euteleostomi</taxon>
        <taxon>Lepidosauria</taxon>
        <taxon>Squamata</taxon>
        <taxon>Bifurcata</taxon>
        <taxon>Unidentata</taxon>
        <taxon>Episquamata</taxon>
        <taxon>Toxicofera</taxon>
        <taxon>Iguania</taxon>
        <taxon>Dactyloidae</taxon>
        <taxon>Anolis</taxon>
    </lineage>
</organism>
<sequence length="87" mass="9728">MWIGDNHRIFHAFSCCDGSLFIRLATKKSERRKENKLPRAILVGSLILGTGKPADLLLMLESMLLVLDLLPAPLLLLDLLGLGKLRY</sequence>
<dbReference type="AlphaFoldDB" id="A0A803T0B8"/>
<dbReference type="Proteomes" id="UP000001646">
    <property type="component" value="Chromosome 1"/>
</dbReference>